<keyword evidence="2" id="KW-0645">Protease</keyword>
<evidence type="ECO:0000313" key="2">
    <source>
        <dbReference type="EMBL" id="RKF78599.1"/>
    </source>
</evidence>
<feature type="non-terminal residue" evidence="2">
    <location>
        <position position="49"/>
    </location>
</feature>
<reference evidence="2 3" key="1">
    <citation type="journal article" date="2018" name="BMC Genomics">
        <title>Comparative genome analyses reveal sequence features reflecting distinct modes of host-adaptation between dicot and monocot powdery mildew.</title>
        <authorList>
            <person name="Wu Y."/>
            <person name="Ma X."/>
            <person name="Pan Z."/>
            <person name="Kale S.D."/>
            <person name="Song Y."/>
            <person name="King H."/>
            <person name="Zhang Q."/>
            <person name="Presley C."/>
            <person name="Deng X."/>
            <person name="Wei C.I."/>
            <person name="Xiao S."/>
        </authorList>
    </citation>
    <scope>NUCLEOTIDE SEQUENCE [LARGE SCALE GENOMIC DNA]</scope>
    <source>
        <strain evidence="2">UCSC1</strain>
    </source>
</reference>
<dbReference type="OrthoDB" id="3008536at2759"/>
<comment type="caution">
    <text evidence="1">Lacks conserved residue(s) required for the propagation of feature annotation.</text>
</comment>
<dbReference type="AlphaFoldDB" id="A0A420IVM0"/>
<dbReference type="EMBL" id="MCBR01005429">
    <property type="protein sequence ID" value="RKF78599.1"/>
    <property type="molecule type" value="Genomic_DNA"/>
</dbReference>
<dbReference type="PROSITE" id="PS51892">
    <property type="entry name" value="SUBTILASE"/>
    <property type="match status" value="1"/>
</dbReference>
<organism evidence="2 3">
    <name type="scientific">Golovinomyces cichoracearum</name>
    <dbReference type="NCBI Taxonomy" id="62708"/>
    <lineage>
        <taxon>Eukaryota</taxon>
        <taxon>Fungi</taxon>
        <taxon>Dikarya</taxon>
        <taxon>Ascomycota</taxon>
        <taxon>Pezizomycotina</taxon>
        <taxon>Leotiomycetes</taxon>
        <taxon>Erysiphales</taxon>
        <taxon>Erysiphaceae</taxon>
        <taxon>Golovinomyces</taxon>
    </lineage>
</organism>
<dbReference type="Gene3D" id="3.40.50.200">
    <property type="entry name" value="Peptidase S8/S53 domain"/>
    <property type="match status" value="1"/>
</dbReference>
<dbReference type="GO" id="GO:0006508">
    <property type="term" value="P:proteolysis"/>
    <property type="evidence" value="ECO:0007669"/>
    <property type="project" value="UniProtKB-KW"/>
</dbReference>
<evidence type="ECO:0000313" key="3">
    <source>
        <dbReference type="Proteomes" id="UP000285405"/>
    </source>
</evidence>
<protein>
    <submittedName>
        <fullName evidence="2">Subtilisin-like protease 8</fullName>
    </submittedName>
</protein>
<keyword evidence="2" id="KW-0378">Hydrolase</keyword>
<dbReference type="SUPFAM" id="SSF52743">
    <property type="entry name" value="Subtilisin-like"/>
    <property type="match status" value="1"/>
</dbReference>
<gene>
    <name evidence="2" type="ORF">GcC1_054016</name>
</gene>
<accession>A0A420IVM0</accession>
<proteinExistence type="inferred from homology"/>
<comment type="similarity">
    <text evidence="1">Belongs to the peptidase S8 family.</text>
</comment>
<dbReference type="GO" id="GO:0004252">
    <property type="term" value="F:serine-type endopeptidase activity"/>
    <property type="evidence" value="ECO:0007669"/>
    <property type="project" value="InterPro"/>
</dbReference>
<sequence>MSLGGEKSEALDHAIDTAVKAGIHICVAAGNKNADACDYSPADSKLVVT</sequence>
<name>A0A420IVM0_9PEZI</name>
<comment type="caution">
    <text evidence="2">The sequence shown here is derived from an EMBL/GenBank/DDBJ whole genome shotgun (WGS) entry which is preliminary data.</text>
</comment>
<dbReference type="InterPro" id="IPR036852">
    <property type="entry name" value="Peptidase_S8/S53_dom_sf"/>
</dbReference>
<dbReference type="Proteomes" id="UP000285405">
    <property type="component" value="Unassembled WGS sequence"/>
</dbReference>
<evidence type="ECO:0000256" key="1">
    <source>
        <dbReference type="PROSITE-ProRule" id="PRU01240"/>
    </source>
</evidence>